<dbReference type="Gene3D" id="3.40.190.10">
    <property type="entry name" value="Periplasmic binding protein-like II"/>
    <property type="match status" value="2"/>
</dbReference>
<dbReference type="OrthoDB" id="9811588at2"/>
<evidence type="ECO:0000256" key="3">
    <source>
        <dbReference type="ARBA" id="ARBA00023125"/>
    </source>
</evidence>
<evidence type="ECO:0000259" key="5">
    <source>
        <dbReference type="PROSITE" id="PS50931"/>
    </source>
</evidence>
<evidence type="ECO:0000256" key="4">
    <source>
        <dbReference type="ARBA" id="ARBA00023163"/>
    </source>
</evidence>
<accession>A0A4D7AYE4</accession>
<feature type="domain" description="HTH lysR-type" evidence="5">
    <location>
        <begin position="22"/>
        <end position="79"/>
    </location>
</feature>
<dbReference type="PROSITE" id="PS50931">
    <property type="entry name" value="HTH_LYSR"/>
    <property type="match status" value="1"/>
</dbReference>
<sequence>MHLPRRAPTSGPGAAGAFVMRIDFLGLEAFVAIAERGSFNRAAAHLNLSQTALSHRMKKLEDDLGVRLLTRTTRQVTLTPAGLELLPKAQGVMAELTSSFVALRDRGRQRLERIAIGCLPTIAVAYLPAVLAAFRRVHPQVGVRVYDNSATEIAEHVQAGRAEFGLTIVAANRWDLEIRPLLKEPFMLVCPDGHALAREAAVNWSALEGVPLVRIAPHTGNRVLIDDALGSRRENLDWRYEVQHVATAVSMVRAGIGLTIVPRLALGTVDPAGVTALSLRNPGVTRTLGIVSKHGIPPSPPAAALLELIVTQLRESARAAADS</sequence>
<dbReference type="PANTHER" id="PTHR30419:SF8">
    <property type="entry name" value="NITROGEN ASSIMILATION TRANSCRIPTIONAL ACTIVATOR-RELATED"/>
    <property type="match status" value="1"/>
</dbReference>
<reference evidence="6 7" key="1">
    <citation type="submission" date="2019-04" db="EMBL/GenBank/DDBJ databases">
        <title>Phreatobacter aquaticus sp. nov.</title>
        <authorList>
            <person name="Choi A."/>
        </authorList>
    </citation>
    <scope>NUCLEOTIDE SEQUENCE [LARGE SCALE GENOMIC DNA]</scope>
    <source>
        <strain evidence="6 7">KCTC 52518</strain>
    </source>
</reference>
<keyword evidence="2" id="KW-0805">Transcription regulation</keyword>
<dbReference type="InterPro" id="IPR036390">
    <property type="entry name" value="WH_DNA-bd_sf"/>
</dbReference>
<dbReference type="GO" id="GO:0003700">
    <property type="term" value="F:DNA-binding transcription factor activity"/>
    <property type="evidence" value="ECO:0007669"/>
    <property type="project" value="InterPro"/>
</dbReference>
<dbReference type="Pfam" id="PF00126">
    <property type="entry name" value="HTH_1"/>
    <property type="match status" value="1"/>
</dbReference>
<evidence type="ECO:0000256" key="1">
    <source>
        <dbReference type="ARBA" id="ARBA00009437"/>
    </source>
</evidence>
<dbReference type="AlphaFoldDB" id="A0A4D7AYE4"/>
<dbReference type="KEGG" id="pstg:E8M01_14320"/>
<comment type="similarity">
    <text evidence="1">Belongs to the LysR transcriptional regulatory family.</text>
</comment>
<keyword evidence="4" id="KW-0804">Transcription</keyword>
<proteinExistence type="inferred from homology"/>
<protein>
    <submittedName>
        <fullName evidence="6">LysR family transcriptional regulator</fullName>
    </submittedName>
</protein>
<organism evidence="6 7">
    <name type="scientific">Phreatobacter stygius</name>
    <dbReference type="NCBI Taxonomy" id="1940610"/>
    <lineage>
        <taxon>Bacteria</taxon>
        <taxon>Pseudomonadati</taxon>
        <taxon>Pseudomonadota</taxon>
        <taxon>Alphaproteobacteria</taxon>
        <taxon>Hyphomicrobiales</taxon>
        <taxon>Phreatobacteraceae</taxon>
        <taxon>Phreatobacter</taxon>
    </lineage>
</organism>
<dbReference type="PANTHER" id="PTHR30419">
    <property type="entry name" value="HTH-TYPE TRANSCRIPTIONAL REGULATOR YBHD"/>
    <property type="match status" value="1"/>
</dbReference>
<dbReference type="Gene3D" id="1.10.10.10">
    <property type="entry name" value="Winged helix-like DNA-binding domain superfamily/Winged helix DNA-binding domain"/>
    <property type="match status" value="1"/>
</dbReference>
<dbReference type="SUPFAM" id="SSF46785">
    <property type="entry name" value="Winged helix' DNA-binding domain"/>
    <property type="match status" value="1"/>
</dbReference>
<dbReference type="InterPro" id="IPR000847">
    <property type="entry name" value="LysR_HTH_N"/>
</dbReference>
<dbReference type="PRINTS" id="PR00039">
    <property type="entry name" value="HTHLYSR"/>
</dbReference>
<dbReference type="InterPro" id="IPR036388">
    <property type="entry name" value="WH-like_DNA-bd_sf"/>
</dbReference>
<dbReference type="InterPro" id="IPR005119">
    <property type="entry name" value="LysR_subst-bd"/>
</dbReference>
<dbReference type="EMBL" id="CP039690">
    <property type="protein sequence ID" value="QCI65281.1"/>
    <property type="molecule type" value="Genomic_DNA"/>
</dbReference>
<evidence type="ECO:0000256" key="2">
    <source>
        <dbReference type="ARBA" id="ARBA00023015"/>
    </source>
</evidence>
<dbReference type="GO" id="GO:0005829">
    <property type="term" value="C:cytosol"/>
    <property type="evidence" value="ECO:0007669"/>
    <property type="project" value="TreeGrafter"/>
</dbReference>
<evidence type="ECO:0000313" key="6">
    <source>
        <dbReference type="EMBL" id="QCI65281.1"/>
    </source>
</evidence>
<dbReference type="InterPro" id="IPR050950">
    <property type="entry name" value="HTH-type_LysR_regulators"/>
</dbReference>
<keyword evidence="7" id="KW-1185">Reference proteome</keyword>
<dbReference type="Proteomes" id="UP000298781">
    <property type="component" value="Chromosome"/>
</dbReference>
<name>A0A4D7AYE4_9HYPH</name>
<gene>
    <name evidence="6" type="ORF">E8M01_14320</name>
</gene>
<dbReference type="GO" id="GO:0003677">
    <property type="term" value="F:DNA binding"/>
    <property type="evidence" value="ECO:0007669"/>
    <property type="project" value="UniProtKB-KW"/>
</dbReference>
<evidence type="ECO:0000313" key="7">
    <source>
        <dbReference type="Proteomes" id="UP000298781"/>
    </source>
</evidence>
<dbReference type="SUPFAM" id="SSF53850">
    <property type="entry name" value="Periplasmic binding protein-like II"/>
    <property type="match status" value="1"/>
</dbReference>
<dbReference type="Pfam" id="PF03466">
    <property type="entry name" value="LysR_substrate"/>
    <property type="match status" value="1"/>
</dbReference>
<dbReference type="CDD" id="cd08440">
    <property type="entry name" value="PBP2_LTTR_like_4"/>
    <property type="match status" value="1"/>
</dbReference>
<keyword evidence="3" id="KW-0238">DNA-binding</keyword>
<dbReference type="FunFam" id="1.10.10.10:FF:000001">
    <property type="entry name" value="LysR family transcriptional regulator"/>
    <property type="match status" value="1"/>
</dbReference>